<dbReference type="InterPro" id="IPR030489">
    <property type="entry name" value="TR_Rrf2-type_CS"/>
</dbReference>
<dbReference type="RefSeq" id="WP_002852609.1">
    <property type="nucleotide sequence ID" value="NC_008787.1"/>
</dbReference>
<dbReference type="KEGG" id="cjj:CJJ81176_0891"/>
<dbReference type="SUPFAM" id="SSF46785">
    <property type="entry name" value="Winged helix' DNA-binding domain"/>
    <property type="match status" value="1"/>
</dbReference>
<dbReference type="InterPro" id="IPR036390">
    <property type="entry name" value="WH_DNA-bd_sf"/>
</dbReference>
<evidence type="ECO:0000313" key="2">
    <source>
        <dbReference type="Proteomes" id="UP000000646"/>
    </source>
</evidence>
<dbReference type="Proteomes" id="UP000000646">
    <property type="component" value="Chromosome"/>
</dbReference>
<dbReference type="SMR" id="A0A0H3PDG2"/>
<dbReference type="PROSITE" id="PS51197">
    <property type="entry name" value="HTH_RRF2_2"/>
    <property type="match status" value="1"/>
</dbReference>
<dbReference type="PANTHER" id="PTHR33221">
    <property type="entry name" value="WINGED HELIX-TURN-HELIX TRANSCRIPTIONAL REGULATOR, RRF2 FAMILY"/>
    <property type="match status" value="1"/>
</dbReference>
<dbReference type="AlphaFoldDB" id="A0A0H3PDG2"/>
<proteinExistence type="predicted"/>
<dbReference type="PROSITE" id="PS01332">
    <property type="entry name" value="HTH_RRF2_1"/>
    <property type="match status" value="1"/>
</dbReference>
<dbReference type="eggNOG" id="COG1959">
    <property type="taxonomic scope" value="Bacteria"/>
</dbReference>
<name>A0A0H3PDG2_CAMJJ</name>
<dbReference type="Pfam" id="PF02082">
    <property type="entry name" value="Rrf2"/>
    <property type="match status" value="1"/>
</dbReference>
<dbReference type="PANTHER" id="PTHR33221:SF15">
    <property type="entry name" value="HTH-TYPE TRANSCRIPTIONAL REGULATOR YWGB-RELATED"/>
    <property type="match status" value="1"/>
</dbReference>
<dbReference type="GO" id="GO:0005829">
    <property type="term" value="C:cytosol"/>
    <property type="evidence" value="ECO:0007669"/>
    <property type="project" value="TreeGrafter"/>
</dbReference>
<accession>A0A0H3PDG2</accession>
<reference evidence="2" key="1">
    <citation type="submission" date="2006-12" db="EMBL/GenBank/DDBJ databases">
        <authorList>
            <person name="Fouts D.E."/>
            <person name="Nelson K.E."/>
            <person name="Sebastian Y."/>
        </authorList>
    </citation>
    <scope>NUCLEOTIDE SEQUENCE [LARGE SCALE GENOMIC DNA]</scope>
    <source>
        <strain evidence="2">81-176</strain>
    </source>
</reference>
<dbReference type="Gene3D" id="1.10.10.10">
    <property type="entry name" value="Winged helix-like DNA-binding domain superfamily/Winged helix DNA-binding domain"/>
    <property type="match status" value="1"/>
</dbReference>
<evidence type="ECO:0000313" key="1">
    <source>
        <dbReference type="EMBL" id="EAQ72458.1"/>
    </source>
</evidence>
<dbReference type="EMBL" id="CP000538">
    <property type="protein sequence ID" value="EAQ72458.1"/>
    <property type="molecule type" value="Genomic_DNA"/>
</dbReference>
<gene>
    <name evidence="1" type="ordered locus">CJJ81176_0891</name>
</gene>
<organism evidence="1 2">
    <name type="scientific">Campylobacter jejuni subsp. jejuni serotype O:23/36 (strain 81-176)</name>
    <dbReference type="NCBI Taxonomy" id="354242"/>
    <lineage>
        <taxon>Bacteria</taxon>
        <taxon>Pseudomonadati</taxon>
        <taxon>Campylobacterota</taxon>
        <taxon>Epsilonproteobacteria</taxon>
        <taxon>Campylobacterales</taxon>
        <taxon>Campylobacteraceae</taxon>
        <taxon>Campylobacter</taxon>
    </lineage>
</organism>
<sequence>MLFTKASEYALLSLIYISQKETPQDVDSLALELDIPKSFLAKILQTLAKDGLLKSFKGAKGGFVLIKEPSQYTIKEIVNSAEKKDISVFECSGGTCPNNKEENCTLMPMLVNLQNKVDEFLDSITLEDIMKNNGKK</sequence>
<dbReference type="GO" id="GO:0003700">
    <property type="term" value="F:DNA-binding transcription factor activity"/>
    <property type="evidence" value="ECO:0007669"/>
    <property type="project" value="TreeGrafter"/>
</dbReference>
<dbReference type="InterPro" id="IPR036388">
    <property type="entry name" value="WH-like_DNA-bd_sf"/>
</dbReference>
<dbReference type="HOGENOM" id="CLU_107144_1_2_7"/>
<dbReference type="NCBIfam" id="TIGR00738">
    <property type="entry name" value="rrf2_super"/>
    <property type="match status" value="1"/>
</dbReference>
<protein>
    <submittedName>
        <fullName evidence="1">RrF2 family protein, putative</fullName>
    </submittedName>
</protein>
<dbReference type="InterPro" id="IPR000944">
    <property type="entry name" value="Tscrpt_reg_Rrf2"/>
</dbReference>